<feature type="transmembrane region" description="Helical" evidence="9">
    <location>
        <begin position="311"/>
        <end position="331"/>
    </location>
</feature>
<comment type="caution">
    <text evidence="10">The sequence shown here is derived from an EMBL/GenBank/DDBJ whole genome shotgun (WGS) entry which is preliminary data.</text>
</comment>
<evidence type="ECO:0000256" key="2">
    <source>
        <dbReference type="ARBA" id="ARBA00022475"/>
    </source>
</evidence>
<accession>A0ABS5TQR8</accession>
<keyword evidence="6 9" id="KW-1133">Transmembrane helix</keyword>
<keyword evidence="2" id="KW-1003">Cell membrane</keyword>
<feature type="transmembrane region" description="Helical" evidence="9">
    <location>
        <begin position="148"/>
        <end position="165"/>
    </location>
</feature>
<dbReference type="InterPro" id="IPR050297">
    <property type="entry name" value="LipidA_mod_glycosyltrf_83"/>
</dbReference>
<evidence type="ECO:0000256" key="9">
    <source>
        <dbReference type="SAM" id="Phobius"/>
    </source>
</evidence>
<reference evidence="10 11" key="1">
    <citation type="submission" date="2021-05" db="EMBL/GenBank/DDBJ databases">
        <title>Kineosporia and Streptomyces sp. nov. two new marine actinobacteria isolated from Coral.</title>
        <authorList>
            <person name="Buangrab K."/>
            <person name="Sutthacheep M."/>
            <person name="Yeemin T."/>
            <person name="Harunari E."/>
            <person name="Igarashi Y."/>
            <person name="Kanchanasin P."/>
            <person name="Tanasupawat S."/>
            <person name="Phongsopitanun W."/>
        </authorList>
    </citation>
    <scope>NUCLEOTIDE SEQUENCE [LARGE SCALE GENOMIC DNA]</scope>
    <source>
        <strain evidence="10 11">J2-2</strain>
    </source>
</reference>
<feature type="transmembrane region" description="Helical" evidence="9">
    <location>
        <begin position="239"/>
        <end position="261"/>
    </location>
</feature>
<dbReference type="PANTHER" id="PTHR33908:SF11">
    <property type="entry name" value="MEMBRANE PROTEIN"/>
    <property type="match status" value="1"/>
</dbReference>
<evidence type="ECO:0000256" key="6">
    <source>
        <dbReference type="ARBA" id="ARBA00022989"/>
    </source>
</evidence>
<dbReference type="Proteomes" id="UP001197247">
    <property type="component" value="Unassembled WGS sequence"/>
</dbReference>
<comment type="subcellular location">
    <subcellularLocation>
        <location evidence="1">Cell membrane</location>
        <topology evidence="1">Multi-pass membrane protein</topology>
    </subcellularLocation>
</comment>
<gene>
    <name evidence="10" type="ORF">KIH74_26755</name>
</gene>
<keyword evidence="3" id="KW-0328">Glycosyltransferase</keyword>
<keyword evidence="5 9" id="KW-0812">Transmembrane</keyword>
<evidence type="ECO:0008006" key="12">
    <source>
        <dbReference type="Google" id="ProtNLM"/>
    </source>
</evidence>
<dbReference type="PANTHER" id="PTHR33908">
    <property type="entry name" value="MANNOSYLTRANSFERASE YKCB-RELATED"/>
    <property type="match status" value="1"/>
</dbReference>
<evidence type="ECO:0000313" key="11">
    <source>
        <dbReference type="Proteomes" id="UP001197247"/>
    </source>
</evidence>
<feature type="region of interest" description="Disordered" evidence="8">
    <location>
        <begin position="519"/>
        <end position="542"/>
    </location>
</feature>
<proteinExistence type="predicted"/>
<evidence type="ECO:0000256" key="1">
    <source>
        <dbReference type="ARBA" id="ARBA00004651"/>
    </source>
</evidence>
<feature type="transmembrane region" description="Helical" evidence="9">
    <location>
        <begin position="343"/>
        <end position="361"/>
    </location>
</feature>
<evidence type="ECO:0000256" key="5">
    <source>
        <dbReference type="ARBA" id="ARBA00022692"/>
    </source>
</evidence>
<keyword evidence="7 9" id="KW-0472">Membrane</keyword>
<organism evidence="10 11">
    <name type="scientific">Kineosporia corallincola</name>
    <dbReference type="NCBI Taxonomy" id="2835133"/>
    <lineage>
        <taxon>Bacteria</taxon>
        <taxon>Bacillati</taxon>
        <taxon>Actinomycetota</taxon>
        <taxon>Actinomycetes</taxon>
        <taxon>Kineosporiales</taxon>
        <taxon>Kineosporiaceae</taxon>
        <taxon>Kineosporia</taxon>
    </lineage>
</organism>
<sequence length="542" mass="57604">MTTTTLAPETTSPQTTAVPTPLWRSALLSFLPGDRPWRGRVVAALPSSLIVLVQCVTTMRLHNIANSDEALYIDAGHAYFAQWAGGAKAPDYGSYFSGHPLAYPLPAAAIDHVGGLELVRFTSLLLMIGATFCVGAVARHLAVSNHDAARWAAMLCFVLSGAVMFNGNLATYDAPCVLAVALALRWAVTGSGLVSAFGAGAALACGAVLKYAGGGFLPVIVALAVLAAPLAWRNLLRATVILLTAGGLLLLVYLPSAGLIREGIEFTTLSRQAHNYRSVSLLIWEWVCGAGVLAVLAMAGAVLLVRRERSFRLALVCLALVAAALAIPVSQLRMHEYTSFDKHLVFTALFLAPSAGLVVTLRRVEARALLLAVGAHLLTVTALYRADFLFTEWPDSTPVLKKIQAEDRAGSYLAVGAQSMAYYAKDFPELTWEEPWGLFGAGHQAVRRAVQAGRYEGVVVVSGSTASAELDANVAYLTRLLDADPAYEVAGSWAKHRYDPNRFTLYLRRVDPVSCDAAAGSDGAPGVRPDRHPDASHVPCAG</sequence>
<keyword evidence="4" id="KW-0808">Transferase</keyword>
<keyword evidence="11" id="KW-1185">Reference proteome</keyword>
<dbReference type="RefSeq" id="WP_214159118.1">
    <property type="nucleotide sequence ID" value="NZ_JAHBAY010000013.1"/>
</dbReference>
<feature type="transmembrane region" description="Helical" evidence="9">
    <location>
        <begin position="124"/>
        <end position="142"/>
    </location>
</feature>
<feature type="transmembrane region" description="Helical" evidence="9">
    <location>
        <begin position="368"/>
        <end position="386"/>
    </location>
</feature>
<evidence type="ECO:0000256" key="7">
    <source>
        <dbReference type="ARBA" id="ARBA00023136"/>
    </source>
</evidence>
<evidence type="ECO:0000256" key="3">
    <source>
        <dbReference type="ARBA" id="ARBA00022676"/>
    </source>
</evidence>
<feature type="transmembrane region" description="Helical" evidence="9">
    <location>
        <begin position="177"/>
        <end position="209"/>
    </location>
</feature>
<protein>
    <recommendedName>
        <fullName evidence="12">Dolichyl-phosphate-mannose-protein mannosyltransferase</fullName>
    </recommendedName>
</protein>
<dbReference type="EMBL" id="JAHBAY010000013">
    <property type="protein sequence ID" value="MBT0772573.1"/>
    <property type="molecule type" value="Genomic_DNA"/>
</dbReference>
<evidence type="ECO:0000256" key="8">
    <source>
        <dbReference type="SAM" id="MobiDB-lite"/>
    </source>
</evidence>
<feature type="transmembrane region" description="Helical" evidence="9">
    <location>
        <begin position="215"/>
        <end position="232"/>
    </location>
</feature>
<evidence type="ECO:0000256" key="4">
    <source>
        <dbReference type="ARBA" id="ARBA00022679"/>
    </source>
</evidence>
<feature type="transmembrane region" description="Helical" evidence="9">
    <location>
        <begin position="281"/>
        <end position="304"/>
    </location>
</feature>
<name>A0ABS5TQR8_9ACTN</name>
<evidence type="ECO:0000313" key="10">
    <source>
        <dbReference type="EMBL" id="MBT0772573.1"/>
    </source>
</evidence>